<dbReference type="OrthoDB" id="1517790at2759"/>
<comment type="caution">
    <text evidence="4">The sequence shown here is derived from an EMBL/GenBank/DDBJ whole genome shotgun (WGS) entry which is preliminary data.</text>
</comment>
<organism evidence="4 5">
    <name type="scientific">Rhodocollybia butyracea</name>
    <dbReference type="NCBI Taxonomy" id="206335"/>
    <lineage>
        <taxon>Eukaryota</taxon>
        <taxon>Fungi</taxon>
        <taxon>Dikarya</taxon>
        <taxon>Basidiomycota</taxon>
        <taxon>Agaricomycotina</taxon>
        <taxon>Agaricomycetes</taxon>
        <taxon>Agaricomycetidae</taxon>
        <taxon>Agaricales</taxon>
        <taxon>Marasmiineae</taxon>
        <taxon>Omphalotaceae</taxon>
        <taxon>Rhodocollybia</taxon>
    </lineage>
</organism>
<dbReference type="InterPro" id="IPR032675">
    <property type="entry name" value="LRR_dom_sf"/>
</dbReference>
<evidence type="ECO:0000256" key="3">
    <source>
        <dbReference type="SAM" id="MobiDB-lite"/>
    </source>
</evidence>
<feature type="region of interest" description="Disordered" evidence="3">
    <location>
        <begin position="1"/>
        <end position="78"/>
    </location>
</feature>
<reference evidence="4" key="1">
    <citation type="submission" date="2020-11" db="EMBL/GenBank/DDBJ databases">
        <authorList>
            <consortium name="DOE Joint Genome Institute"/>
            <person name="Ahrendt S."/>
            <person name="Riley R."/>
            <person name="Andreopoulos W."/>
            <person name="Labutti K."/>
            <person name="Pangilinan J."/>
            <person name="Ruiz-Duenas F.J."/>
            <person name="Barrasa J.M."/>
            <person name="Sanchez-Garcia M."/>
            <person name="Camarero S."/>
            <person name="Miyauchi S."/>
            <person name="Serrano A."/>
            <person name="Linde D."/>
            <person name="Babiker R."/>
            <person name="Drula E."/>
            <person name="Ayuso-Fernandez I."/>
            <person name="Pacheco R."/>
            <person name="Padilla G."/>
            <person name="Ferreira P."/>
            <person name="Barriuso J."/>
            <person name="Kellner H."/>
            <person name="Castanera R."/>
            <person name="Alfaro M."/>
            <person name="Ramirez L."/>
            <person name="Pisabarro A.G."/>
            <person name="Kuo A."/>
            <person name="Tritt A."/>
            <person name="Lipzen A."/>
            <person name="He G."/>
            <person name="Yan M."/>
            <person name="Ng V."/>
            <person name="Cullen D."/>
            <person name="Martin F."/>
            <person name="Rosso M.-N."/>
            <person name="Henrissat B."/>
            <person name="Hibbett D."/>
            <person name="Martinez A.T."/>
            <person name="Grigoriev I.V."/>
        </authorList>
    </citation>
    <scope>NUCLEOTIDE SEQUENCE</scope>
    <source>
        <strain evidence="4">AH 40177</strain>
    </source>
</reference>
<dbReference type="EMBL" id="JADNRY010000018">
    <property type="protein sequence ID" value="KAF9073389.1"/>
    <property type="molecule type" value="Genomic_DNA"/>
</dbReference>
<evidence type="ECO:0008006" key="6">
    <source>
        <dbReference type="Google" id="ProtNLM"/>
    </source>
</evidence>
<dbReference type="SMART" id="SM00369">
    <property type="entry name" value="LRR_TYP"/>
    <property type="match status" value="5"/>
</dbReference>
<feature type="region of interest" description="Disordered" evidence="3">
    <location>
        <begin position="466"/>
        <end position="508"/>
    </location>
</feature>
<keyword evidence="1" id="KW-0433">Leucine-rich repeat</keyword>
<dbReference type="AlphaFoldDB" id="A0A9P5Q208"/>
<feature type="compositionally biased region" description="Polar residues" evidence="3">
    <location>
        <begin position="54"/>
        <end position="66"/>
    </location>
</feature>
<dbReference type="PANTHER" id="PTHR48051:SF1">
    <property type="entry name" value="RAS SUPPRESSOR PROTEIN 1"/>
    <property type="match status" value="1"/>
</dbReference>
<feature type="compositionally biased region" description="Low complexity" evidence="3">
    <location>
        <begin position="13"/>
        <end position="30"/>
    </location>
</feature>
<dbReference type="SUPFAM" id="SSF52058">
    <property type="entry name" value="L domain-like"/>
    <property type="match status" value="1"/>
</dbReference>
<keyword evidence="5" id="KW-1185">Reference proteome</keyword>
<keyword evidence="2" id="KW-0677">Repeat</keyword>
<evidence type="ECO:0000313" key="5">
    <source>
        <dbReference type="Proteomes" id="UP000772434"/>
    </source>
</evidence>
<protein>
    <recommendedName>
        <fullName evidence="6">L domain-like protein</fullName>
    </recommendedName>
</protein>
<feature type="compositionally biased region" description="Low complexity" evidence="3">
    <location>
        <begin position="44"/>
        <end position="53"/>
    </location>
</feature>
<accession>A0A9P5Q208</accession>
<proteinExistence type="predicted"/>
<evidence type="ECO:0000256" key="1">
    <source>
        <dbReference type="ARBA" id="ARBA00022614"/>
    </source>
</evidence>
<evidence type="ECO:0000256" key="2">
    <source>
        <dbReference type="ARBA" id="ARBA00022737"/>
    </source>
</evidence>
<dbReference type="Proteomes" id="UP000772434">
    <property type="component" value="Unassembled WGS sequence"/>
</dbReference>
<evidence type="ECO:0000313" key="4">
    <source>
        <dbReference type="EMBL" id="KAF9073389.1"/>
    </source>
</evidence>
<dbReference type="PANTHER" id="PTHR48051">
    <property type="match status" value="1"/>
</dbReference>
<dbReference type="GO" id="GO:0005737">
    <property type="term" value="C:cytoplasm"/>
    <property type="evidence" value="ECO:0007669"/>
    <property type="project" value="TreeGrafter"/>
</dbReference>
<dbReference type="Gene3D" id="3.80.10.10">
    <property type="entry name" value="Ribonuclease Inhibitor"/>
    <property type="match status" value="3"/>
</dbReference>
<dbReference type="InterPro" id="IPR001611">
    <property type="entry name" value="Leu-rich_rpt"/>
</dbReference>
<gene>
    <name evidence="4" type="ORF">BDP27DRAFT_1391006</name>
</gene>
<feature type="compositionally biased region" description="Low complexity" evidence="3">
    <location>
        <begin position="109"/>
        <end position="124"/>
    </location>
</feature>
<feature type="region of interest" description="Disordered" evidence="3">
    <location>
        <begin position="104"/>
        <end position="126"/>
    </location>
</feature>
<dbReference type="InterPro" id="IPR050216">
    <property type="entry name" value="LRR_domain-containing"/>
</dbReference>
<dbReference type="PROSITE" id="PS51450">
    <property type="entry name" value="LRR"/>
    <property type="match status" value="2"/>
</dbReference>
<feature type="region of interest" description="Disordered" evidence="3">
    <location>
        <begin position="194"/>
        <end position="213"/>
    </location>
</feature>
<name>A0A9P5Q208_9AGAR</name>
<dbReference type="Pfam" id="PF13855">
    <property type="entry name" value="LRR_8"/>
    <property type="match status" value="1"/>
</dbReference>
<sequence>MSRIPRSQPRSNTKTPTAAPASPTKTALASGSRSAVGLSPGPGTRTRTISSRSNTAATPKRSTTPNPKAVGVAVSSGEDVEAKPALSIKEAIALKRAEAKKAAQQTGKSTSAGSSGSSGYGAAAPVRQRIRDNPFVNEVEEEQGVDALGRSSVAEVIERGRSSGAVNLSARSLSCLPPSLFEVHLGITPDPLKSTTTTSVDNETLPARNTGTKASNATPWFAAQDLTTLKAFTNEIVEIQHEISLFGSLKVVDLHANAITALPSSFGDLTQLTVLDLSQNRLTALPDNIWTFPELTSLNISNNQLQELSFGKPFSSSSTRKGGGGGGGFFGPVQTRSSVPLPKLVTLNAAHNNITAEGIDVLHFPALLVKLDLAFNPLARAGDSGSVIHNLTRMVKLRELRMEGADIGDEAFEELNGKPVTKEGVVRSIQGRELHFDGTPTTATGGDDQYAEGVLRVVWEIEAERRARERGTRGRGAAAKAKVPEPKRAAETATATTKEAWELDAEAGLLTEGGRRRARAKAMEEAAQVSAASNAASTSSSSSTSSIYAQYFTRSTQTLTLPPSAARPRRNRASDMDVRASASAHELALPIPSVPLYEISLLPFASTLKVLCLKSRRADRSWTVPGDGELDLEGCNFADTVPVSGLSGPTQQTLPLIPLITSLFPHLRTLNLSYNLLTSRALTREALEGVVLLSRDDAKGISGKGLKHLNLRGNKLSSLDGFVGIAEALKSDEDELDLRDNDVDKLPPEMGMFPMEVFLVDGNAFRIPPRRIWEREGTKGLLSWLRGRME</sequence>
<dbReference type="InterPro" id="IPR003591">
    <property type="entry name" value="Leu-rich_rpt_typical-subtyp"/>
</dbReference>